<proteinExistence type="inferred from homology"/>
<keyword evidence="5" id="KW-1185">Reference proteome</keyword>
<dbReference type="PANTHER" id="PTHR33515:SF1">
    <property type="entry name" value="RIBOSOME-BINDING FACTOR A, CHLOROPLASTIC-RELATED"/>
    <property type="match status" value="1"/>
</dbReference>
<dbReference type="Proteomes" id="UP000094828">
    <property type="component" value="Unassembled WGS sequence"/>
</dbReference>
<comment type="function">
    <text evidence="2">One of several proteins that assist in the late maturation steps of the functional core of the 30S ribosomal subunit. Associates with free 30S ribosomal subunits (but not with 30S subunits that are part of 70S ribosomes or polysomes). Required for efficient processing of 16S rRNA. May interact with the 5'-terminal helix region of 16S rRNA.</text>
</comment>
<feature type="region of interest" description="Disordered" evidence="3">
    <location>
        <begin position="102"/>
        <end position="181"/>
    </location>
</feature>
<dbReference type="GO" id="GO:0005829">
    <property type="term" value="C:cytosol"/>
    <property type="evidence" value="ECO:0007669"/>
    <property type="project" value="TreeGrafter"/>
</dbReference>
<dbReference type="InterPro" id="IPR015946">
    <property type="entry name" value="KH_dom-like_a/b"/>
</dbReference>
<evidence type="ECO:0000256" key="2">
    <source>
        <dbReference type="HAMAP-Rule" id="MF_00003"/>
    </source>
</evidence>
<evidence type="ECO:0000256" key="3">
    <source>
        <dbReference type="SAM" id="MobiDB-lite"/>
    </source>
</evidence>
<dbReference type="PANTHER" id="PTHR33515">
    <property type="entry name" value="RIBOSOME-BINDING FACTOR A, CHLOROPLASTIC-RELATED"/>
    <property type="match status" value="1"/>
</dbReference>
<dbReference type="GO" id="GO:0030490">
    <property type="term" value="P:maturation of SSU-rRNA"/>
    <property type="evidence" value="ECO:0007669"/>
    <property type="project" value="UniProtKB-UniRule"/>
</dbReference>
<dbReference type="InterPro" id="IPR023799">
    <property type="entry name" value="RbfA_dom_sf"/>
</dbReference>
<feature type="compositionally biased region" description="Acidic residues" evidence="3">
    <location>
        <begin position="102"/>
        <end position="135"/>
    </location>
</feature>
<dbReference type="AlphaFoldDB" id="A0A1C3ETL4"/>
<dbReference type="GO" id="GO:0043024">
    <property type="term" value="F:ribosomal small subunit binding"/>
    <property type="evidence" value="ECO:0007669"/>
    <property type="project" value="TreeGrafter"/>
</dbReference>
<reference evidence="4 5" key="1">
    <citation type="submission" date="2016-05" db="EMBL/GenBank/DDBJ databases">
        <title>Genomic and physiological characterization of Planctopirus sp. isolated from fresh water lake.</title>
        <authorList>
            <person name="Subhash Y."/>
            <person name="Ramana C."/>
        </authorList>
    </citation>
    <scope>NUCLEOTIDE SEQUENCE [LARGE SCALE GENOMIC DNA]</scope>
    <source>
        <strain evidence="4 5">JC280</strain>
    </source>
</reference>
<dbReference type="Gene3D" id="3.30.300.20">
    <property type="match status" value="1"/>
</dbReference>
<dbReference type="SUPFAM" id="SSF89919">
    <property type="entry name" value="Ribosome-binding factor A, RbfA"/>
    <property type="match status" value="1"/>
</dbReference>
<name>A0A1C3ETL4_9PLAN</name>
<dbReference type="InterPro" id="IPR000238">
    <property type="entry name" value="RbfA"/>
</dbReference>
<comment type="caution">
    <text evidence="4">The sequence shown here is derived from an EMBL/GenBank/DDBJ whole genome shotgun (WGS) entry which is preliminary data.</text>
</comment>
<evidence type="ECO:0000313" key="4">
    <source>
        <dbReference type="EMBL" id="ODA36667.1"/>
    </source>
</evidence>
<protein>
    <recommendedName>
        <fullName evidence="2">Ribosome-binding factor A</fullName>
    </recommendedName>
</protein>
<comment type="similarity">
    <text evidence="2">Belongs to the RbfA family.</text>
</comment>
<dbReference type="EMBL" id="LYDR01000005">
    <property type="protein sequence ID" value="ODA36667.1"/>
    <property type="molecule type" value="Genomic_DNA"/>
</dbReference>
<organism evidence="4 5">
    <name type="scientific">Planctopirus hydrillae</name>
    <dbReference type="NCBI Taxonomy" id="1841610"/>
    <lineage>
        <taxon>Bacteria</taxon>
        <taxon>Pseudomonadati</taxon>
        <taxon>Planctomycetota</taxon>
        <taxon>Planctomycetia</taxon>
        <taxon>Planctomycetales</taxon>
        <taxon>Planctomycetaceae</taxon>
        <taxon>Planctopirus</taxon>
    </lineage>
</organism>
<keyword evidence="1 2" id="KW-0690">Ribosome biogenesis</keyword>
<accession>A0A1C3ETL4</accession>
<comment type="subunit">
    <text evidence="2">Monomer. Binds 30S ribosomal subunits, but not 50S ribosomal subunits or 70S ribosomes.</text>
</comment>
<comment type="subcellular location">
    <subcellularLocation>
        <location evidence="2">Cytoplasm</location>
    </subcellularLocation>
</comment>
<dbReference type="NCBIfam" id="TIGR00082">
    <property type="entry name" value="rbfA"/>
    <property type="match status" value="1"/>
</dbReference>
<dbReference type="Pfam" id="PF02033">
    <property type="entry name" value="RBFA"/>
    <property type="match status" value="1"/>
</dbReference>
<dbReference type="STRING" id="1841610.A6X21_15635"/>
<sequence length="181" mass="19408">MLETVSLTIMRHIRDPRVKNVTVLSAEVAPDMRTARVHVSVMGTPKEQSLCMHGLQSACGFFQAKIADRLETRYTPVLTFVLDQGVKRSIETSKALREVIPVDEAEEEGEDSLDDDLYDEEFEDDEAEVAGELNEEASSSGAVDPVVTSEEAGRVSDGAAGDDSVTGDAGDTGVSGESKSV</sequence>
<gene>
    <name evidence="2" type="primary">rbfA</name>
    <name evidence="4" type="ORF">A6X21_15635</name>
</gene>
<dbReference type="HAMAP" id="MF_00003">
    <property type="entry name" value="RbfA"/>
    <property type="match status" value="1"/>
</dbReference>
<evidence type="ECO:0000256" key="1">
    <source>
        <dbReference type="ARBA" id="ARBA00022517"/>
    </source>
</evidence>
<evidence type="ECO:0000313" key="5">
    <source>
        <dbReference type="Proteomes" id="UP000094828"/>
    </source>
</evidence>
<keyword evidence="2" id="KW-0963">Cytoplasm</keyword>